<feature type="chain" id="PRO_5001957597" evidence="2">
    <location>
        <begin position="19"/>
        <end position="444"/>
    </location>
</feature>
<protein>
    <submittedName>
        <fullName evidence="3">Tetratricopeptide TPR_2 repeat-containing protein</fullName>
    </submittedName>
</protein>
<dbReference type="Pfam" id="PF13432">
    <property type="entry name" value="TPR_16"/>
    <property type="match status" value="2"/>
</dbReference>
<dbReference type="InterPro" id="IPR019734">
    <property type="entry name" value="TPR_rpt"/>
</dbReference>
<keyword evidence="2" id="KW-0732">Signal</keyword>
<keyword evidence="1" id="KW-0802">TPR repeat</keyword>
<dbReference type="AlphaFoldDB" id="A0A099KUE4"/>
<dbReference type="Pfam" id="PF13181">
    <property type="entry name" value="TPR_8"/>
    <property type="match status" value="1"/>
</dbReference>
<organism evidence="3 4">
    <name type="scientific">Colwellia psychrerythraea</name>
    <name type="common">Vibrio psychroerythus</name>
    <dbReference type="NCBI Taxonomy" id="28229"/>
    <lineage>
        <taxon>Bacteria</taxon>
        <taxon>Pseudomonadati</taxon>
        <taxon>Pseudomonadota</taxon>
        <taxon>Gammaproteobacteria</taxon>
        <taxon>Alteromonadales</taxon>
        <taxon>Colwelliaceae</taxon>
        <taxon>Colwellia</taxon>
    </lineage>
</organism>
<name>A0A099KUE4_COLPS</name>
<evidence type="ECO:0000256" key="1">
    <source>
        <dbReference type="PROSITE-ProRule" id="PRU00339"/>
    </source>
</evidence>
<feature type="repeat" description="TPR" evidence="1">
    <location>
        <begin position="151"/>
        <end position="184"/>
    </location>
</feature>
<dbReference type="InterPro" id="IPR011990">
    <property type="entry name" value="TPR-like_helical_dom_sf"/>
</dbReference>
<accession>A0A099KUE4</accession>
<evidence type="ECO:0000313" key="4">
    <source>
        <dbReference type="Proteomes" id="UP000029843"/>
    </source>
</evidence>
<dbReference type="SMART" id="SM00028">
    <property type="entry name" value="TPR"/>
    <property type="match status" value="6"/>
</dbReference>
<proteinExistence type="predicted"/>
<dbReference type="PATRIC" id="fig|28229.4.peg.587"/>
<dbReference type="SUPFAM" id="SSF48452">
    <property type="entry name" value="TPR-like"/>
    <property type="match status" value="1"/>
</dbReference>
<gene>
    <name evidence="3" type="ORF">ND2E_1583</name>
</gene>
<reference evidence="3 4" key="1">
    <citation type="submission" date="2014-08" db="EMBL/GenBank/DDBJ databases">
        <title>Genomic and Phenotypic Diversity of Colwellia psychrerythraea strains from Disparate Marine Basins.</title>
        <authorList>
            <person name="Techtmann S.M."/>
            <person name="Stelling S.C."/>
            <person name="Utturkar S.M."/>
            <person name="Alshibli N."/>
            <person name="Harris A."/>
            <person name="Brown S.D."/>
            <person name="Hazen T.C."/>
        </authorList>
    </citation>
    <scope>NUCLEOTIDE SEQUENCE [LARGE SCALE GENOMIC DNA]</scope>
    <source>
        <strain evidence="3 4">ND2E</strain>
    </source>
</reference>
<feature type="repeat" description="TPR" evidence="1">
    <location>
        <begin position="392"/>
        <end position="425"/>
    </location>
</feature>
<feature type="repeat" description="TPR" evidence="1">
    <location>
        <begin position="83"/>
        <end position="116"/>
    </location>
</feature>
<dbReference type="RefSeq" id="WP_033092359.1">
    <property type="nucleotide sequence ID" value="NZ_JQED01000005.1"/>
</dbReference>
<evidence type="ECO:0000313" key="3">
    <source>
        <dbReference type="EMBL" id="KGJ94394.1"/>
    </source>
</evidence>
<feature type="signal peptide" evidence="2">
    <location>
        <begin position="1"/>
        <end position="18"/>
    </location>
</feature>
<dbReference type="PROSITE" id="PS50005">
    <property type="entry name" value="TPR"/>
    <property type="match status" value="3"/>
</dbReference>
<dbReference type="PANTHER" id="PTHR12558">
    <property type="entry name" value="CELL DIVISION CYCLE 16,23,27"/>
    <property type="match status" value="1"/>
</dbReference>
<dbReference type="Gene3D" id="1.25.40.10">
    <property type="entry name" value="Tetratricopeptide repeat domain"/>
    <property type="match status" value="3"/>
</dbReference>
<dbReference type="Proteomes" id="UP000029843">
    <property type="component" value="Unassembled WGS sequence"/>
</dbReference>
<evidence type="ECO:0000256" key="2">
    <source>
        <dbReference type="SAM" id="SignalP"/>
    </source>
</evidence>
<comment type="caution">
    <text evidence="3">The sequence shown here is derived from an EMBL/GenBank/DDBJ whole genome shotgun (WGS) entry which is preliminary data.</text>
</comment>
<sequence precursor="true">MKKYLLLMLLLISSFVEAKLQIKLTQPTLLLQQISANDLGIKPVLNEDERQYNLVISQKLKAKKYQSLLNELTDKVSAEHASAAMAYLVGQLALQQKKYKMARRYFKQAIKQQTNYGKAHHGLGLVELKLSLFSEANKNLSRALQLGINDPQLYSYLGYGYIQANNFHSAVVAYQHAKLFKPNDEQLNQALLYAYSQAGQSEAALSLLTQMLIEQPSKSSLWLHRANALLQRKNYPLVIASLETALRLGEKGKENIALTAQLQMQYGSIERAIQLYHQIWLQHANPQLILDAIEYLVSIEQLSSAKSLLNKVTSANAVTSEQQSQLSYLQGKISLHQGELSEAEAAFARALKHNSVNGYALLAAAQVKRSLGKSHQAQMLLLRASSINDVKVSAVTEHADLMMSLGRYAKALELLQQALAYAPNESSIFENVQTLQRLVNQSES</sequence>
<dbReference type="OrthoDB" id="5699219at2"/>
<dbReference type="PANTHER" id="PTHR12558:SF13">
    <property type="entry name" value="CELL DIVISION CYCLE PROTEIN 27 HOMOLOG"/>
    <property type="match status" value="1"/>
</dbReference>
<dbReference type="EMBL" id="JQED01000005">
    <property type="protein sequence ID" value="KGJ94394.1"/>
    <property type="molecule type" value="Genomic_DNA"/>
</dbReference>